<gene>
    <name evidence="2" type="ORF">EXIGLDRAFT_781439</name>
</gene>
<evidence type="ECO:0000313" key="2">
    <source>
        <dbReference type="EMBL" id="KZV80096.1"/>
    </source>
</evidence>
<sequence>MPCNSSDVYLQQEVLDSTTMEPTKRITEESFETKLEFCDGRCSFVGCEARRRRVAIPKEESPEVVLPPSPVQREGAPSPAEIPEYIPIDAAPGTTGTDPATGEGQGGIILERLQRVEALLENLLQRLG</sequence>
<dbReference type="InParanoid" id="A0A165B8Z5"/>
<feature type="region of interest" description="Disordered" evidence="1">
    <location>
        <begin position="59"/>
        <end position="105"/>
    </location>
</feature>
<dbReference type="EMBL" id="KV426523">
    <property type="protein sequence ID" value="KZV80096.1"/>
    <property type="molecule type" value="Genomic_DNA"/>
</dbReference>
<name>A0A165B8Z5_EXIGL</name>
<feature type="compositionally biased region" description="Low complexity" evidence="1">
    <location>
        <begin position="89"/>
        <end position="102"/>
    </location>
</feature>
<protein>
    <submittedName>
        <fullName evidence="2">Uncharacterized protein</fullName>
    </submittedName>
</protein>
<organism evidence="2 3">
    <name type="scientific">Exidia glandulosa HHB12029</name>
    <dbReference type="NCBI Taxonomy" id="1314781"/>
    <lineage>
        <taxon>Eukaryota</taxon>
        <taxon>Fungi</taxon>
        <taxon>Dikarya</taxon>
        <taxon>Basidiomycota</taxon>
        <taxon>Agaricomycotina</taxon>
        <taxon>Agaricomycetes</taxon>
        <taxon>Auriculariales</taxon>
        <taxon>Exidiaceae</taxon>
        <taxon>Exidia</taxon>
    </lineage>
</organism>
<dbReference type="Proteomes" id="UP000077266">
    <property type="component" value="Unassembled WGS sequence"/>
</dbReference>
<dbReference type="AlphaFoldDB" id="A0A165B8Z5"/>
<accession>A0A165B8Z5</accession>
<reference evidence="2 3" key="1">
    <citation type="journal article" date="2016" name="Mol. Biol. Evol.">
        <title>Comparative Genomics of Early-Diverging Mushroom-Forming Fungi Provides Insights into the Origins of Lignocellulose Decay Capabilities.</title>
        <authorList>
            <person name="Nagy L.G."/>
            <person name="Riley R."/>
            <person name="Tritt A."/>
            <person name="Adam C."/>
            <person name="Daum C."/>
            <person name="Floudas D."/>
            <person name="Sun H."/>
            <person name="Yadav J.S."/>
            <person name="Pangilinan J."/>
            <person name="Larsson K.H."/>
            <person name="Matsuura K."/>
            <person name="Barry K."/>
            <person name="Labutti K."/>
            <person name="Kuo R."/>
            <person name="Ohm R.A."/>
            <person name="Bhattacharya S.S."/>
            <person name="Shirouzu T."/>
            <person name="Yoshinaga Y."/>
            <person name="Martin F.M."/>
            <person name="Grigoriev I.V."/>
            <person name="Hibbett D.S."/>
        </authorList>
    </citation>
    <scope>NUCLEOTIDE SEQUENCE [LARGE SCALE GENOMIC DNA]</scope>
    <source>
        <strain evidence="2 3">HHB12029</strain>
    </source>
</reference>
<evidence type="ECO:0000256" key="1">
    <source>
        <dbReference type="SAM" id="MobiDB-lite"/>
    </source>
</evidence>
<keyword evidence="3" id="KW-1185">Reference proteome</keyword>
<evidence type="ECO:0000313" key="3">
    <source>
        <dbReference type="Proteomes" id="UP000077266"/>
    </source>
</evidence>
<proteinExistence type="predicted"/>